<proteinExistence type="predicted"/>
<feature type="region of interest" description="Disordered" evidence="1">
    <location>
        <begin position="314"/>
        <end position="353"/>
    </location>
</feature>
<dbReference type="Gene3D" id="2.70.50.70">
    <property type="match status" value="1"/>
</dbReference>
<dbReference type="PANTHER" id="PTHR36182">
    <property type="entry name" value="PROTEIN, PUTATIVE (AFU_ORTHOLOGUE AFUA_6G10930)-RELATED"/>
    <property type="match status" value="1"/>
</dbReference>
<dbReference type="Proteomes" id="UP000462212">
    <property type="component" value="Unassembled WGS sequence"/>
</dbReference>
<evidence type="ECO:0000313" key="4">
    <source>
        <dbReference type="Proteomes" id="UP000462212"/>
    </source>
</evidence>
<evidence type="ECO:0008006" key="5">
    <source>
        <dbReference type="Google" id="ProtNLM"/>
    </source>
</evidence>
<evidence type="ECO:0000256" key="2">
    <source>
        <dbReference type="SAM" id="SignalP"/>
    </source>
</evidence>
<reference evidence="3 4" key="1">
    <citation type="submission" date="2018-05" db="EMBL/GenBank/DDBJ databases">
        <title>Genome sequencing and assembly of the regulated plant pathogen Lachnellula willkommii and related sister species for the development of diagnostic species identification markers.</title>
        <authorList>
            <person name="Giroux E."/>
            <person name="Bilodeau G."/>
        </authorList>
    </citation>
    <scope>NUCLEOTIDE SEQUENCE [LARGE SCALE GENOMIC DNA]</scope>
    <source>
        <strain evidence="3 4">CBS 197.66</strain>
    </source>
</reference>
<feature type="signal peptide" evidence="2">
    <location>
        <begin position="1"/>
        <end position="19"/>
    </location>
</feature>
<keyword evidence="2" id="KW-0732">Signal</keyword>
<feature type="region of interest" description="Disordered" evidence="1">
    <location>
        <begin position="230"/>
        <end position="273"/>
    </location>
</feature>
<gene>
    <name evidence="3" type="ORF">LSUB1_G001011</name>
</gene>
<organism evidence="3 4">
    <name type="scientific">Lachnellula subtilissima</name>
    <dbReference type="NCBI Taxonomy" id="602034"/>
    <lineage>
        <taxon>Eukaryota</taxon>
        <taxon>Fungi</taxon>
        <taxon>Dikarya</taxon>
        <taxon>Ascomycota</taxon>
        <taxon>Pezizomycotina</taxon>
        <taxon>Leotiomycetes</taxon>
        <taxon>Helotiales</taxon>
        <taxon>Lachnaceae</taxon>
        <taxon>Lachnellula</taxon>
    </lineage>
</organism>
<feature type="chain" id="PRO_5034022147" description="Chitin-binding type-4 domain-containing protein" evidence="2">
    <location>
        <begin position="20"/>
        <end position="426"/>
    </location>
</feature>
<dbReference type="PANTHER" id="PTHR36182:SF2">
    <property type="entry name" value="LYTIC POLYSACCHARIDE MONOOXYGENASE"/>
    <property type="match status" value="1"/>
</dbReference>
<dbReference type="EMBL" id="QGMJ01000060">
    <property type="protein sequence ID" value="TVY43647.1"/>
    <property type="molecule type" value="Genomic_DNA"/>
</dbReference>
<accession>A0A8H8RYD9</accession>
<sequence>MHFTTSSAVVLGFAVLGSSHMMMTTPIPYGKATLTNSPLDAAGADFPCKQRSGVYDAQGASNPMALGSTQPLKFIGGATHGGGSCQISITYDKAPSKSSKFKVIHSIIGGCPIQGVSGNNGESASSPDPSTYSFKIPSTLPTGDATLAWTWFNKIGNREMYMNCAPVTLTGASAKRDEEGLEGRNATQLVQRDQAAFDALPDMFVANIEGAGVGCRTGVSMDTIFPNPGDSVESLGGATKTDAGPPIGCSTAAGGAAPSGGSSSGATTSASSAPTSRLLLAPAASSSLPGGVFANQPGGSSAASAAPTAAPAASSAPAASEASPAASQPAATQASSAATPASTGTTGSGSAMAAGAACAPEGTWNCIGGTQFQQCASGVWSAAQPVAGGTTCTAGQSASLGVKAVGAKRALRKFPRRALMPQGFHA</sequence>
<comment type="caution">
    <text evidence="3">The sequence shown here is derived from an EMBL/GenBank/DDBJ whole genome shotgun (WGS) entry which is preliminary data.</text>
</comment>
<dbReference type="OrthoDB" id="2342176at2759"/>
<dbReference type="AlphaFoldDB" id="A0A8H8RYD9"/>
<protein>
    <recommendedName>
        <fullName evidence="5">Chitin-binding type-4 domain-containing protein</fullName>
    </recommendedName>
</protein>
<evidence type="ECO:0000313" key="3">
    <source>
        <dbReference type="EMBL" id="TVY43647.1"/>
    </source>
</evidence>
<name>A0A8H8RYD9_9HELO</name>
<keyword evidence="4" id="KW-1185">Reference proteome</keyword>
<evidence type="ECO:0000256" key="1">
    <source>
        <dbReference type="SAM" id="MobiDB-lite"/>
    </source>
</evidence>
<feature type="compositionally biased region" description="Low complexity" evidence="1">
    <location>
        <begin position="250"/>
        <end position="273"/>
    </location>
</feature>